<evidence type="ECO:0000313" key="1">
    <source>
        <dbReference type="EMBL" id="THF82317.1"/>
    </source>
</evidence>
<dbReference type="InterPro" id="IPR018690">
    <property type="entry name" value="DUF2187"/>
</dbReference>
<sequence>MAEDIVTNETSEEKTKVVKAEVGNTILIKSGTEKGTKAKVVVVRDNSVIVDYGKNPKTGEPYKTIVNHKNYKLVK</sequence>
<protein>
    <submittedName>
        <fullName evidence="1">DUF2187 domain-containing protein</fullName>
    </submittedName>
</protein>
<dbReference type="OrthoDB" id="2887719at2"/>
<organism evidence="1 2">
    <name type="scientific">Metabacillus sediminilitoris</name>
    <dbReference type="NCBI Taxonomy" id="2567941"/>
    <lineage>
        <taxon>Bacteria</taxon>
        <taxon>Bacillati</taxon>
        <taxon>Bacillota</taxon>
        <taxon>Bacilli</taxon>
        <taxon>Bacillales</taxon>
        <taxon>Bacillaceae</taxon>
        <taxon>Metabacillus</taxon>
    </lineage>
</organism>
<keyword evidence="2" id="KW-1185">Reference proteome</keyword>
<accession>A0A4V3WG55</accession>
<comment type="caution">
    <text evidence="1">The sequence shown here is derived from an EMBL/GenBank/DDBJ whole genome shotgun (WGS) entry which is preliminary data.</text>
</comment>
<proteinExistence type="predicted"/>
<name>A0A4V3WG55_9BACI</name>
<dbReference type="RefSeq" id="WP_136351571.1">
    <property type="nucleotide sequence ID" value="NZ_CP046266.1"/>
</dbReference>
<reference evidence="1 2" key="1">
    <citation type="submission" date="2019-04" db="EMBL/GenBank/DDBJ databases">
        <title>Bacillus sediminilitoris sp. nov., isolated from a tidal flat sediment on the East China Sea.</title>
        <authorList>
            <person name="Wei Y."/>
            <person name="Mao H."/>
            <person name="Fang J."/>
        </authorList>
    </citation>
    <scope>NUCLEOTIDE SEQUENCE [LARGE SCALE GENOMIC DNA]</scope>
    <source>
        <strain evidence="1 2">DSL-17</strain>
    </source>
</reference>
<dbReference type="Pfam" id="PF09953">
    <property type="entry name" value="DUF2187"/>
    <property type="match status" value="1"/>
</dbReference>
<evidence type="ECO:0000313" key="2">
    <source>
        <dbReference type="Proteomes" id="UP000310334"/>
    </source>
</evidence>
<dbReference type="Proteomes" id="UP000310334">
    <property type="component" value="Unassembled WGS sequence"/>
</dbReference>
<gene>
    <name evidence="1" type="ORF">E6W99_02465</name>
</gene>
<dbReference type="EMBL" id="SSNT01000002">
    <property type="protein sequence ID" value="THF82317.1"/>
    <property type="molecule type" value="Genomic_DNA"/>
</dbReference>
<dbReference type="AlphaFoldDB" id="A0A4V3WG55"/>